<accession>A0A0K8J433</accession>
<dbReference type="EMBL" id="LN879430">
    <property type="protein sequence ID" value="CUH92416.1"/>
    <property type="molecule type" value="Genomic_DNA"/>
</dbReference>
<organism evidence="4 5">
    <name type="scientific">Herbinix luporum</name>
    <dbReference type="NCBI Taxonomy" id="1679721"/>
    <lineage>
        <taxon>Bacteria</taxon>
        <taxon>Bacillati</taxon>
        <taxon>Bacillota</taxon>
        <taxon>Clostridia</taxon>
        <taxon>Lachnospirales</taxon>
        <taxon>Lachnospiraceae</taxon>
        <taxon>Herbinix</taxon>
    </lineage>
</organism>
<dbReference type="GO" id="GO:0016787">
    <property type="term" value="F:hydrolase activity"/>
    <property type="evidence" value="ECO:0007669"/>
    <property type="project" value="UniProtKB-KW"/>
</dbReference>
<evidence type="ECO:0000256" key="2">
    <source>
        <dbReference type="ARBA" id="ARBA00022801"/>
    </source>
</evidence>
<dbReference type="KEGG" id="hsd:SD1D_0868"/>
<dbReference type="AlphaFoldDB" id="A0A0K8J433"/>
<dbReference type="Pfam" id="PF04509">
    <property type="entry name" value="CheC"/>
    <property type="match status" value="2"/>
</dbReference>
<dbReference type="Proteomes" id="UP000196053">
    <property type="component" value="Chromosome I"/>
</dbReference>
<reference evidence="5" key="1">
    <citation type="submission" date="2015-09" db="EMBL/GenBank/DDBJ databases">
        <authorList>
            <person name="Wibberg D."/>
        </authorList>
    </citation>
    <scope>NUCLEOTIDE SEQUENCE [LARGE SCALE GENOMIC DNA]</scope>
    <source>
        <strain evidence="5">SD1D</strain>
    </source>
</reference>
<dbReference type="RefSeq" id="WP_242955251.1">
    <property type="nucleotide sequence ID" value="NZ_LN879430.1"/>
</dbReference>
<dbReference type="InterPro" id="IPR028976">
    <property type="entry name" value="CheC-like_sf"/>
</dbReference>
<dbReference type="PANTHER" id="PTHR43693">
    <property type="entry name" value="PROTEIN PHOSPHATASE CHEZ"/>
    <property type="match status" value="1"/>
</dbReference>
<name>A0A0K8J433_9FIRM</name>
<keyword evidence="2" id="KW-0378">Hydrolase</keyword>
<evidence type="ECO:0000259" key="3">
    <source>
        <dbReference type="Pfam" id="PF04509"/>
    </source>
</evidence>
<proteinExistence type="predicted"/>
<feature type="domain" description="CheC-like protein" evidence="3">
    <location>
        <begin position="115"/>
        <end position="146"/>
    </location>
</feature>
<protein>
    <recommendedName>
        <fullName evidence="3">CheC-like protein domain-containing protein</fullName>
    </recommendedName>
</protein>
<evidence type="ECO:0000256" key="1">
    <source>
        <dbReference type="ARBA" id="ARBA00022500"/>
    </source>
</evidence>
<gene>
    <name evidence="4" type="ORF">SD1D_0868</name>
</gene>
<dbReference type="PANTHER" id="PTHR43693:SF1">
    <property type="entry name" value="PROTEIN PHOSPHATASE CHEZ"/>
    <property type="match status" value="1"/>
</dbReference>
<evidence type="ECO:0000313" key="4">
    <source>
        <dbReference type="EMBL" id="CUH92416.1"/>
    </source>
</evidence>
<evidence type="ECO:0000313" key="5">
    <source>
        <dbReference type="Proteomes" id="UP000196053"/>
    </source>
</evidence>
<dbReference type="GO" id="GO:0006935">
    <property type="term" value="P:chemotaxis"/>
    <property type="evidence" value="ECO:0007669"/>
    <property type="project" value="UniProtKB-KW"/>
</dbReference>
<dbReference type="InterPro" id="IPR050992">
    <property type="entry name" value="CheZ_family_phosphatases"/>
</dbReference>
<feature type="domain" description="CheC-like protein" evidence="3">
    <location>
        <begin position="12"/>
        <end position="48"/>
    </location>
</feature>
<dbReference type="Gene3D" id="3.40.1550.10">
    <property type="entry name" value="CheC-like"/>
    <property type="match status" value="1"/>
</dbReference>
<dbReference type="InterPro" id="IPR007597">
    <property type="entry name" value="CheC"/>
</dbReference>
<keyword evidence="1" id="KW-0145">Chemotaxis</keyword>
<dbReference type="SUPFAM" id="SSF103039">
    <property type="entry name" value="CheC-like"/>
    <property type="match status" value="1"/>
</dbReference>
<dbReference type="CDD" id="cd17909">
    <property type="entry name" value="CheC_ClassI"/>
    <property type="match status" value="1"/>
</dbReference>
<sequence>MSDIDLNKMNNMQYDVLREIGNIGAGNATTALSQMINSRIEMKVPKVEILEFSEIAEIVGGPEKIVVGILFTLGGDIDGMMIFMTDKPASMHMVNILLGNQKQTKIADDYEFNEMELSALSEIGNIIAGAYLSSLSTLTNLKILPSIPYLAIDMAGAILSVPAIEFGKIGDKGLLIETEFGDKDKAVNGYFILIPSLDSYAAILKSLEL</sequence>
<keyword evidence="5" id="KW-1185">Reference proteome</keyword>